<evidence type="ECO:0000313" key="2">
    <source>
        <dbReference type="Proteomes" id="UP001186974"/>
    </source>
</evidence>
<feature type="non-terminal residue" evidence="1">
    <location>
        <position position="407"/>
    </location>
</feature>
<proteinExistence type="predicted"/>
<gene>
    <name evidence="1" type="ORF">LTS18_009536</name>
</gene>
<comment type="caution">
    <text evidence="1">The sequence shown here is derived from an EMBL/GenBank/DDBJ whole genome shotgun (WGS) entry which is preliminary data.</text>
</comment>
<dbReference type="Proteomes" id="UP001186974">
    <property type="component" value="Unassembled WGS sequence"/>
</dbReference>
<dbReference type="EMBL" id="JAWDJW010008924">
    <property type="protein sequence ID" value="KAK3060013.1"/>
    <property type="molecule type" value="Genomic_DNA"/>
</dbReference>
<reference evidence="1" key="1">
    <citation type="submission" date="2024-09" db="EMBL/GenBank/DDBJ databases">
        <title>Black Yeasts Isolated from many extreme environments.</title>
        <authorList>
            <person name="Coleine C."/>
            <person name="Stajich J.E."/>
            <person name="Selbmann L."/>
        </authorList>
    </citation>
    <scope>NUCLEOTIDE SEQUENCE</scope>
    <source>
        <strain evidence="1">CCFEE 5737</strain>
    </source>
</reference>
<organism evidence="1 2">
    <name type="scientific">Coniosporium uncinatum</name>
    <dbReference type="NCBI Taxonomy" id="93489"/>
    <lineage>
        <taxon>Eukaryota</taxon>
        <taxon>Fungi</taxon>
        <taxon>Dikarya</taxon>
        <taxon>Ascomycota</taxon>
        <taxon>Pezizomycotina</taxon>
        <taxon>Dothideomycetes</taxon>
        <taxon>Dothideomycetes incertae sedis</taxon>
        <taxon>Coniosporium</taxon>
    </lineage>
</organism>
<protein>
    <submittedName>
        <fullName evidence="1">Uncharacterized protein</fullName>
    </submittedName>
</protein>
<accession>A0ACC3D0Z2</accession>
<evidence type="ECO:0000313" key="1">
    <source>
        <dbReference type="EMBL" id="KAK3060013.1"/>
    </source>
</evidence>
<name>A0ACC3D0Z2_9PEZI</name>
<sequence length="407" mass="45440">MSFLIEAAGEAAPLNLQNLTSTLQSASSSNAHQIKAGASQLGQWETRPSFHASLQTIFLSGSLPFEVRYLAIIHLKNGIDKYWRKTAPNAVSKDEKTEIRERLLLGVNEPDRRLSLQNALVTAKIVRYEFPTEWPDVMTRILSIIRESLNPNANPLHLPGALRILLKVVKELATGRLARTKTSLQSVTPEIFHVLGNIYVDKVNRWQGFLHNGGDGSTAFDDIQNSLLLIKVIRRLLIAGYEFPNRDSEVTEFWGLVTDKLAQFLQTLSAVGVNMSLELKMLIEKNLINLSKLHHEMCFTHPAAFILLPGSMQLVGAYWSLITDFGNVYNEPSPLSTLFTIGTDGDADPDEKSVGEMLSLKGLQIVRLCVKMVHNPTKSFKYRQPQEKEEMAQATSTVKSELLTNGF</sequence>
<keyword evidence="2" id="KW-1185">Reference proteome</keyword>